<dbReference type="SMART" id="SM00355">
    <property type="entry name" value="ZnF_C2H2"/>
    <property type="match status" value="2"/>
</dbReference>
<name>A0A9P0I0U7_SPOLI</name>
<dbReference type="InterPro" id="IPR012934">
    <property type="entry name" value="Znf_AD"/>
</dbReference>
<dbReference type="PANTHER" id="PTHR39942">
    <property type="entry name" value="BCDNA.LD26519-RELATED"/>
    <property type="match status" value="1"/>
</dbReference>
<dbReference type="EMBL" id="LR824547">
    <property type="protein sequence ID" value="CAH1637977.1"/>
    <property type="molecule type" value="Genomic_DNA"/>
</dbReference>
<evidence type="ECO:0000259" key="2">
    <source>
        <dbReference type="PROSITE" id="PS51915"/>
    </source>
</evidence>
<dbReference type="SUPFAM" id="SSF57716">
    <property type="entry name" value="Glucocorticoid receptor-like (DNA-binding domain)"/>
    <property type="match status" value="1"/>
</dbReference>
<dbReference type="InterPro" id="IPR013087">
    <property type="entry name" value="Znf_C2H2_type"/>
</dbReference>
<dbReference type="GO" id="GO:0005634">
    <property type="term" value="C:nucleus"/>
    <property type="evidence" value="ECO:0007669"/>
    <property type="project" value="InterPro"/>
</dbReference>
<dbReference type="AlphaFoldDB" id="A0A9P0I0U7"/>
<dbReference type="SMART" id="SM00868">
    <property type="entry name" value="zf-AD"/>
    <property type="match status" value="1"/>
</dbReference>
<feature type="binding site" evidence="1">
    <location>
        <position position="49"/>
    </location>
    <ligand>
        <name>Zn(2+)</name>
        <dbReference type="ChEBI" id="CHEBI:29105"/>
    </ligand>
</feature>
<sequence>MNATEEIFMINAIPSSSQPSTSTQKLGELVLSGGPQVNLENVKDFSHVCRTCATITEFVIPIFAGEGLQNNLADKIHKHLPIQVCVEDRLPQVVCYQCSSTLLAWHELVQCCLHADTALRARLASDTLQEPKTSNVISNSIENEAQPKSLYIIVKSVLVDHFHNIVDEEDLDVEFVCQKCVDQPRLPTVRGLAQHIQREHGPGGSHTHDSVKTFITENITFEQALAPNDSDTEIQATAEKLKPQTDKNKKTSQAAAATLYCPYCPGVFSSATRLVHHLNKHVQVSMAAGVLCCDLLYHDKKLFVKHLQEAHIDRDDATREALIQVTCGSCGYITDHVDKLKNTAQVRMKR</sequence>
<protein>
    <recommendedName>
        <fullName evidence="2">ZAD domain-containing protein</fullName>
    </recommendedName>
</protein>
<feature type="binding site" evidence="1">
    <location>
        <position position="98"/>
    </location>
    <ligand>
        <name>Zn(2+)</name>
        <dbReference type="ChEBI" id="CHEBI:29105"/>
    </ligand>
</feature>
<evidence type="ECO:0000256" key="1">
    <source>
        <dbReference type="PROSITE-ProRule" id="PRU01263"/>
    </source>
</evidence>
<dbReference type="Gene3D" id="3.40.1800.20">
    <property type="match status" value="1"/>
</dbReference>
<gene>
    <name evidence="3" type="ORF">SPLIT_LOCUS3335</name>
</gene>
<keyword evidence="4" id="KW-1185">Reference proteome</keyword>
<feature type="binding site" evidence="1">
    <location>
        <position position="95"/>
    </location>
    <ligand>
        <name>Zn(2+)</name>
        <dbReference type="ChEBI" id="CHEBI:29105"/>
    </ligand>
</feature>
<keyword evidence="1" id="KW-0863">Zinc-finger</keyword>
<keyword evidence="1" id="KW-0479">Metal-binding</keyword>
<evidence type="ECO:0000313" key="4">
    <source>
        <dbReference type="Proteomes" id="UP001153321"/>
    </source>
</evidence>
<evidence type="ECO:0000313" key="3">
    <source>
        <dbReference type="EMBL" id="CAH1637977.1"/>
    </source>
</evidence>
<proteinExistence type="predicted"/>
<dbReference type="PROSITE" id="PS00028">
    <property type="entry name" value="ZINC_FINGER_C2H2_1"/>
    <property type="match status" value="1"/>
</dbReference>
<reference evidence="3" key="1">
    <citation type="submission" date="2022-02" db="EMBL/GenBank/DDBJ databases">
        <authorList>
            <person name="King R."/>
        </authorList>
    </citation>
    <scope>NUCLEOTIDE SEQUENCE</scope>
</reference>
<organism evidence="3 4">
    <name type="scientific">Spodoptera littoralis</name>
    <name type="common">Egyptian cotton leafworm</name>
    <dbReference type="NCBI Taxonomy" id="7109"/>
    <lineage>
        <taxon>Eukaryota</taxon>
        <taxon>Metazoa</taxon>
        <taxon>Ecdysozoa</taxon>
        <taxon>Arthropoda</taxon>
        <taxon>Hexapoda</taxon>
        <taxon>Insecta</taxon>
        <taxon>Pterygota</taxon>
        <taxon>Neoptera</taxon>
        <taxon>Endopterygota</taxon>
        <taxon>Lepidoptera</taxon>
        <taxon>Glossata</taxon>
        <taxon>Ditrysia</taxon>
        <taxon>Noctuoidea</taxon>
        <taxon>Noctuidae</taxon>
        <taxon>Amphipyrinae</taxon>
        <taxon>Spodoptera</taxon>
    </lineage>
</organism>
<dbReference type="PROSITE" id="PS51915">
    <property type="entry name" value="ZAD"/>
    <property type="match status" value="1"/>
</dbReference>
<dbReference type="Proteomes" id="UP001153321">
    <property type="component" value="Chromosome 16"/>
</dbReference>
<accession>A0A9P0I0U7</accession>
<keyword evidence="1" id="KW-0862">Zinc</keyword>
<feature type="binding site" evidence="1">
    <location>
        <position position="52"/>
    </location>
    <ligand>
        <name>Zn(2+)</name>
        <dbReference type="ChEBI" id="CHEBI:29105"/>
    </ligand>
</feature>
<dbReference type="GO" id="GO:0008270">
    <property type="term" value="F:zinc ion binding"/>
    <property type="evidence" value="ECO:0007669"/>
    <property type="project" value="UniProtKB-UniRule"/>
</dbReference>
<dbReference type="PANTHER" id="PTHR39942:SF1">
    <property type="entry name" value="BCDNA.LD26519-RELATED"/>
    <property type="match status" value="1"/>
</dbReference>
<dbReference type="Pfam" id="PF07776">
    <property type="entry name" value="zf-AD"/>
    <property type="match status" value="1"/>
</dbReference>
<feature type="domain" description="ZAD" evidence="2">
    <location>
        <begin position="47"/>
        <end position="122"/>
    </location>
</feature>